<dbReference type="InterPro" id="IPR029044">
    <property type="entry name" value="Nucleotide-diphossugar_trans"/>
</dbReference>
<sequence length="332" mass="38378">MKFSLIICTYMRSVAIIKLLKSVEKQELYPNEIIIVDGSTDDKTTIVLNENKFKNLNYFKVDDSDRGLTKQRNFGIHKVSENMDVVCFLDDDIILEEPYFKNLIATYKTYPEAGGVGGYILNEVKWKALKKGEKPSFKEYEIDGYVRNLGSRNVLRKQLGLLSDKPPCIMPEFSNGFSVGNLPPNNKIYNVEYFMGGVSSFKKDVVDTIKFSEYFEGYGLYEDLEYCLRVSRKYKLFVNTSATLYHYHEDGGRPNKFAYGKMVIRNGWYVWRTKFPNPSLKARLKWNAIVLLLMTIRFTNCLKGAKKKEAFTEALGRKMGWVSLIFNKPLKV</sequence>
<dbReference type="InterPro" id="IPR001173">
    <property type="entry name" value="Glyco_trans_2-like"/>
</dbReference>
<dbReference type="OrthoDB" id="1493960at2"/>
<dbReference type="Gene3D" id="3.90.550.10">
    <property type="entry name" value="Spore Coat Polysaccharide Biosynthesis Protein SpsA, Chain A"/>
    <property type="match status" value="1"/>
</dbReference>
<feature type="domain" description="Glycosyltransferase 2-like" evidence="1">
    <location>
        <begin position="4"/>
        <end position="135"/>
    </location>
</feature>
<dbReference type="GO" id="GO:0016740">
    <property type="term" value="F:transferase activity"/>
    <property type="evidence" value="ECO:0007669"/>
    <property type="project" value="UniProtKB-KW"/>
</dbReference>
<name>A0A2P6CEH7_9FLAO</name>
<keyword evidence="2" id="KW-0808">Transferase</keyword>
<gene>
    <name evidence="2" type="ORF">BTO14_08555</name>
</gene>
<dbReference type="InterPro" id="IPR050834">
    <property type="entry name" value="Glycosyltransf_2"/>
</dbReference>
<dbReference type="CDD" id="cd00761">
    <property type="entry name" value="Glyco_tranf_GTA_type"/>
    <property type="match status" value="1"/>
</dbReference>
<keyword evidence="3" id="KW-1185">Reference proteome</keyword>
<organism evidence="2 3">
    <name type="scientific">Polaribacter butkevichii</name>
    <dbReference type="NCBI Taxonomy" id="218490"/>
    <lineage>
        <taxon>Bacteria</taxon>
        <taxon>Pseudomonadati</taxon>
        <taxon>Bacteroidota</taxon>
        <taxon>Flavobacteriia</taxon>
        <taxon>Flavobacteriales</taxon>
        <taxon>Flavobacteriaceae</taxon>
    </lineage>
</organism>
<reference evidence="2 3" key="1">
    <citation type="submission" date="2016-12" db="EMBL/GenBank/DDBJ databases">
        <title>Trade-off between light-utilization and light-protection in marine flavobacteria.</title>
        <authorList>
            <person name="Kumagai Y."/>
            <person name="Yoshizawa S."/>
            <person name="Kogure K."/>
            <person name="Iwasaki W."/>
        </authorList>
    </citation>
    <scope>NUCLEOTIDE SEQUENCE [LARGE SCALE GENOMIC DNA]</scope>
    <source>
        <strain evidence="2 3">KCTC 12100</strain>
    </source>
</reference>
<protein>
    <submittedName>
        <fullName evidence="2">Glycosyl transferase family 2</fullName>
    </submittedName>
</protein>
<dbReference type="RefSeq" id="WP_105048972.1">
    <property type="nucleotide sequence ID" value="NZ_CP150661.1"/>
</dbReference>
<dbReference type="Proteomes" id="UP000247345">
    <property type="component" value="Unassembled WGS sequence"/>
</dbReference>
<dbReference type="AlphaFoldDB" id="A0A2P6CEH7"/>
<dbReference type="PANTHER" id="PTHR43685">
    <property type="entry name" value="GLYCOSYLTRANSFERASE"/>
    <property type="match status" value="1"/>
</dbReference>
<dbReference type="PANTHER" id="PTHR43685:SF2">
    <property type="entry name" value="GLYCOSYLTRANSFERASE 2-LIKE DOMAIN-CONTAINING PROTEIN"/>
    <property type="match status" value="1"/>
</dbReference>
<accession>A0A2P6CEH7</accession>
<dbReference type="Pfam" id="PF00535">
    <property type="entry name" value="Glycos_transf_2"/>
    <property type="match status" value="1"/>
</dbReference>
<dbReference type="SUPFAM" id="SSF53448">
    <property type="entry name" value="Nucleotide-diphospho-sugar transferases"/>
    <property type="match status" value="1"/>
</dbReference>
<evidence type="ECO:0000313" key="2">
    <source>
        <dbReference type="EMBL" id="PQJ73307.1"/>
    </source>
</evidence>
<evidence type="ECO:0000313" key="3">
    <source>
        <dbReference type="Proteomes" id="UP000247345"/>
    </source>
</evidence>
<comment type="caution">
    <text evidence="2">The sequence shown here is derived from an EMBL/GenBank/DDBJ whole genome shotgun (WGS) entry which is preliminary data.</text>
</comment>
<evidence type="ECO:0000259" key="1">
    <source>
        <dbReference type="Pfam" id="PF00535"/>
    </source>
</evidence>
<proteinExistence type="predicted"/>
<dbReference type="EMBL" id="MSCK01000001">
    <property type="protein sequence ID" value="PQJ73307.1"/>
    <property type="molecule type" value="Genomic_DNA"/>
</dbReference>